<dbReference type="InterPro" id="IPR036188">
    <property type="entry name" value="FAD/NAD-bd_sf"/>
</dbReference>
<dbReference type="STRING" id="69960.SAMN05421720_10143"/>
<keyword evidence="1" id="KW-0285">Flavoprotein</keyword>
<feature type="domain" description="Sulfide dehydrogenase [flavocytochrome c] flavoprotein chain central" evidence="5">
    <location>
        <begin position="164"/>
        <end position="285"/>
    </location>
</feature>
<dbReference type="PANTHER" id="PTHR43755:SF1">
    <property type="entry name" value="FAD-DEPENDENT PYRIDINE NUCLEOTIDE-DISULPHIDE OXIDOREDUCTASE"/>
    <property type="match status" value="1"/>
</dbReference>
<evidence type="ECO:0000259" key="3">
    <source>
        <dbReference type="Pfam" id="PF07992"/>
    </source>
</evidence>
<evidence type="ECO:0000256" key="2">
    <source>
        <dbReference type="ARBA" id="ARBA00022827"/>
    </source>
</evidence>
<name>A0A1G6W601_9PROT</name>
<feature type="domain" description="Flavocytochrome c sulphide dehydrogenase flavin-binding" evidence="4">
    <location>
        <begin position="360"/>
        <end position="431"/>
    </location>
</feature>
<dbReference type="FunFam" id="3.50.50.60:FF:000234">
    <property type="entry name" value="Flavocytochrome C sulfide dehydrogenase"/>
    <property type="match status" value="1"/>
</dbReference>
<dbReference type="InterPro" id="IPR019546">
    <property type="entry name" value="TAT_signal_bac_arc"/>
</dbReference>
<dbReference type="InterPro" id="IPR049386">
    <property type="entry name" value="FCSD_central"/>
</dbReference>
<dbReference type="InterPro" id="IPR006311">
    <property type="entry name" value="TAT_signal"/>
</dbReference>
<keyword evidence="2" id="KW-0274">FAD</keyword>
<proteinExistence type="predicted"/>
<dbReference type="InterPro" id="IPR023753">
    <property type="entry name" value="FAD/NAD-binding_dom"/>
</dbReference>
<dbReference type="InterPro" id="IPR052541">
    <property type="entry name" value="SQRD"/>
</dbReference>
<dbReference type="Gene3D" id="3.50.50.60">
    <property type="entry name" value="FAD/NAD(P)-binding domain"/>
    <property type="match status" value="2"/>
</dbReference>
<protein>
    <submittedName>
        <fullName evidence="6">Sulfide dehydrogenase [flavocytochrome c] flavoprotein chain</fullName>
    </submittedName>
</protein>
<dbReference type="GO" id="GO:0016491">
    <property type="term" value="F:oxidoreductase activity"/>
    <property type="evidence" value="ECO:0007669"/>
    <property type="project" value="InterPro"/>
</dbReference>
<evidence type="ECO:0000259" key="4">
    <source>
        <dbReference type="Pfam" id="PF09242"/>
    </source>
</evidence>
<evidence type="ECO:0000313" key="7">
    <source>
        <dbReference type="Proteomes" id="UP000199412"/>
    </source>
</evidence>
<dbReference type="Pfam" id="PF21706">
    <property type="entry name" value="FCSD_central"/>
    <property type="match status" value="1"/>
</dbReference>
<evidence type="ECO:0000313" key="6">
    <source>
        <dbReference type="EMBL" id="SDD61312.1"/>
    </source>
</evidence>
<dbReference type="InterPro" id="IPR016156">
    <property type="entry name" value="FAD/NAD-linked_Rdtase_dimer_sf"/>
</dbReference>
<sequence length="432" mass="45403">MMHSTRRGFLRTTAAATAVGVVGLPHIARAAAPRFVIVGGGPGGATAAKYLKRYAPAAEVTLIEANPTYTTCFMSNEVLGGLRDFSTIQVGYDGLSGHGITVIHDLVTAIDPEGKTVTTQGGESVAFDRCIVAPGIDFKYDAVEGYSAEAAEIMPHAWKAGPQTTLLRSQLEAMEDGGTVIVAPPDNPFRCPPGPYERISLIANYLKQHKPKSKVLVLDAKDKFSKMPLFTQAWEMFYGYGTDNSLIEWVSKSDGGTVTGVNTETMEVTTAGAGTFKGDVVNLIPPQSAGAIARSTGLLEGGDWAPVNKGTFESLAVPGIHVLGDASIAAAMPKSGASANSQAKATAASALALSMGQEPPMPTLANACYSIGGPEHGFSVAAVYNYDDFENKLVPVEGAGGVSPIDAGADSRRREMFYAHSWFENMKADCWG</sequence>
<reference evidence="6 7" key="1">
    <citation type="submission" date="2016-10" db="EMBL/GenBank/DDBJ databases">
        <authorList>
            <person name="de Groot N.N."/>
        </authorList>
    </citation>
    <scope>NUCLEOTIDE SEQUENCE [LARGE SCALE GENOMIC DNA]</scope>
    <source>
        <strain evidence="6 7">ATCC 700224</strain>
    </source>
</reference>
<dbReference type="Pfam" id="PF09242">
    <property type="entry name" value="FCSD-flav_bind"/>
    <property type="match status" value="1"/>
</dbReference>
<evidence type="ECO:0000259" key="5">
    <source>
        <dbReference type="Pfam" id="PF21706"/>
    </source>
</evidence>
<dbReference type="Proteomes" id="UP000199412">
    <property type="component" value="Unassembled WGS sequence"/>
</dbReference>
<dbReference type="SUPFAM" id="SSF51905">
    <property type="entry name" value="FAD/NAD(P)-binding domain"/>
    <property type="match status" value="2"/>
</dbReference>
<dbReference type="AlphaFoldDB" id="A0A1G6W601"/>
<dbReference type="PANTHER" id="PTHR43755">
    <property type="match status" value="1"/>
</dbReference>
<evidence type="ECO:0000256" key="1">
    <source>
        <dbReference type="ARBA" id="ARBA00022630"/>
    </source>
</evidence>
<keyword evidence="7" id="KW-1185">Reference proteome</keyword>
<dbReference type="PRINTS" id="PR00368">
    <property type="entry name" value="FADPNR"/>
</dbReference>
<dbReference type="EMBL" id="FNAP01000001">
    <property type="protein sequence ID" value="SDD61312.1"/>
    <property type="molecule type" value="Genomic_DNA"/>
</dbReference>
<dbReference type="PROSITE" id="PS51318">
    <property type="entry name" value="TAT"/>
    <property type="match status" value="1"/>
</dbReference>
<dbReference type="RefSeq" id="WP_245699024.1">
    <property type="nucleotide sequence ID" value="NZ_FNAP01000001.1"/>
</dbReference>
<dbReference type="InterPro" id="IPR015323">
    <property type="entry name" value="FlavoCytC_S_DH_flav-bd"/>
</dbReference>
<feature type="domain" description="FAD/NAD(P)-binding" evidence="3">
    <location>
        <begin position="34"/>
        <end position="145"/>
    </location>
</feature>
<dbReference type="Gene3D" id="3.90.760.10">
    <property type="entry name" value="Flavocytochrome c sulphide dehydrogenase, flavin-binding domain"/>
    <property type="match status" value="1"/>
</dbReference>
<gene>
    <name evidence="6" type="ORF">SAMN05421720_10143</name>
</gene>
<dbReference type="InterPro" id="IPR037092">
    <property type="entry name" value="FlavoCytC_S_DH_flav-bd_sf"/>
</dbReference>
<dbReference type="NCBIfam" id="TIGR01409">
    <property type="entry name" value="TAT_signal_seq"/>
    <property type="match status" value="1"/>
</dbReference>
<dbReference type="GO" id="GO:0050660">
    <property type="term" value="F:flavin adenine dinucleotide binding"/>
    <property type="evidence" value="ECO:0007669"/>
    <property type="project" value="InterPro"/>
</dbReference>
<dbReference type="Pfam" id="PF07992">
    <property type="entry name" value="Pyr_redox_2"/>
    <property type="match status" value="1"/>
</dbReference>
<accession>A0A1G6W601</accession>
<organism evidence="6 7">
    <name type="scientific">Rhodospira trueperi</name>
    <dbReference type="NCBI Taxonomy" id="69960"/>
    <lineage>
        <taxon>Bacteria</taxon>
        <taxon>Pseudomonadati</taxon>
        <taxon>Pseudomonadota</taxon>
        <taxon>Alphaproteobacteria</taxon>
        <taxon>Rhodospirillales</taxon>
        <taxon>Rhodospirillaceae</taxon>
        <taxon>Rhodospira</taxon>
    </lineage>
</organism>
<dbReference type="SUPFAM" id="SSF55424">
    <property type="entry name" value="FAD/NAD-linked reductases, dimerisation (C-terminal) domain"/>
    <property type="match status" value="1"/>
</dbReference>